<name>A0A1Y4DIC3_9BACT</name>
<feature type="transmembrane region" description="Helical" evidence="6">
    <location>
        <begin position="98"/>
        <end position="116"/>
    </location>
</feature>
<sequence>MRIYFYIARKFWGPFFFALGVFTALVVLGDTFEKMKNLGNGVTTMMDLLSYSLVTFPNWLATIMPVACLLGAISVISEMVANGEWTACVASGFAPRQLFKPVILCILGVVLATMVLQEFVIPPLNAKSERIYNTRINPSEDPFNPDAERDVILKISPNQMLFAKEVNLKEGTMKRVSLDTYDSGWNIANQIVADQMLWNPDTKSWLFSKGIQRVFIDSMDTTEESFETADSPVNLNPSEMAIDRTDNKLLSIRELYKRIHFFKKSGLSSYAAQTMLQSKLATPFVTLIMCLLGMPFAISVRRKSKILNIIASLVIAFTFWWLITMFTSIGENGYINPYLAGWGPVLVFAVVVFFEFKWLKL</sequence>
<protein>
    <recommendedName>
        <fullName evidence="9">LPS export ABC transporter permease LptG</fullName>
    </recommendedName>
</protein>
<keyword evidence="4 6" id="KW-1133">Transmembrane helix</keyword>
<evidence type="ECO:0000256" key="5">
    <source>
        <dbReference type="ARBA" id="ARBA00023136"/>
    </source>
</evidence>
<dbReference type="PANTHER" id="PTHR33529:SF6">
    <property type="entry name" value="YJGP_YJGQ FAMILY PERMEASE"/>
    <property type="match status" value="1"/>
</dbReference>
<evidence type="ECO:0000256" key="3">
    <source>
        <dbReference type="ARBA" id="ARBA00022692"/>
    </source>
</evidence>
<dbReference type="Proteomes" id="UP000196368">
    <property type="component" value="Unassembled WGS sequence"/>
</dbReference>
<accession>A0A1Y4DIC3</accession>
<dbReference type="InterPro" id="IPR005495">
    <property type="entry name" value="LptG/LptF_permease"/>
</dbReference>
<feature type="transmembrane region" description="Helical" evidence="6">
    <location>
        <begin position="306"/>
        <end position="323"/>
    </location>
</feature>
<dbReference type="Pfam" id="PF03739">
    <property type="entry name" value="LptF_LptG"/>
    <property type="match status" value="1"/>
</dbReference>
<reference evidence="8" key="1">
    <citation type="submission" date="2017-04" db="EMBL/GenBank/DDBJ databases">
        <title>Function of individual gut microbiota members based on whole genome sequencing of pure cultures obtained from chicken caecum.</title>
        <authorList>
            <person name="Medvecky M."/>
            <person name="Cejkova D."/>
            <person name="Polansky O."/>
            <person name="Karasova D."/>
            <person name="Kubasova T."/>
            <person name="Cizek A."/>
            <person name="Rychlik I."/>
        </authorList>
    </citation>
    <scope>NUCLEOTIDE SEQUENCE [LARGE SCALE GENOMIC DNA]</scope>
    <source>
        <strain evidence="8">An273</strain>
    </source>
</reference>
<dbReference type="GO" id="GO:0043190">
    <property type="term" value="C:ATP-binding cassette (ABC) transporter complex"/>
    <property type="evidence" value="ECO:0007669"/>
    <property type="project" value="TreeGrafter"/>
</dbReference>
<evidence type="ECO:0008006" key="9">
    <source>
        <dbReference type="Google" id="ProtNLM"/>
    </source>
</evidence>
<dbReference type="PANTHER" id="PTHR33529">
    <property type="entry name" value="SLR0882 PROTEIN-RELATED"/>
    <property type="match status" value="1"/>
</dbReference>
<keyword evidence="8" id="KW-1185">Reference proteome</keyword>
<comment type="caution">
    <text evidence="7">The sequence shown here is derived from an EMBL/GenBank/DDBJ whole genome shotgun (WGS) entry which is preliminary data.</text>
</comment>
<proteinExistence type="predicted"/>
<dbReference type="EMBL" id="NFJD01000001">
    <property type="protein sequence ID" value="OUO57409.1"/>
    <property type="molecule type" value="Genomic_DNA"/>
</dbReference>
<feature type="transmembrane region" description="Helical" evidence="6">
    <location>
        <begin position="53"/>
        <end position="77"/>
    </location>
</feature>
<keyword evidence="2" id="KW-1003">Cell membrane</keyword>
<evidence type="ECO:0000256" key="4">
    <source>
        <dbReference type="ARBA" id="ARBA00022989"/>
    </source>
</evidence>
<dbReference type="AlphaFoldDB" id="A0A1Y4DIC3"/>
<evidence type="ECO:0000256" key="1">
    <source>
        <dbReference type="ARBA" id="ARBA00004651"/>
    </source>
</evidence>
<evidence type="ECO:0000256" key="2">
    <source>
        <dbReference type="ARBA" id="ARBA00022475"/>
    </source>
</evidence>
<dbReference type="RefSeq" id="WP_087286666.1">
    <property type="nucleotide sequence ID" value="NZ_NFJD01000001.1"/>
</dbReference>
<feature type="transmembrane region" description="Helical" evidence="6">
    <location>
        <begin position="335"/>
        <end position="356"/>
    </location>
</feature>
<dbReference type="GO" id="GO:0015920">
    <property type="term" value="P:lipopolysaccharide transport"/>
    <property type="evidence" value="ECO:0007669"/>
    <property type="project" value="TreeGrafter"/>
</dbReference>
<keyword evidence="3 6" id="KW-0812">Transmembrane</keyword>
<evidence type="ECO:0000313" key="7">
    <source>
        <dbReference type="EMBL" id="OUO57409.1"/>
    </source>
</evidence>
<comment type="subcellular location">
    <subcellularLocation>
        <location evidence="1">Cell membrane</location>
        <topology evidence="1">Multi-pass membrane protein</topology>
    </subcellularLocation>
</comment>
<gene>
    <name evidence="7" type="ORF">B5F75_01145</name>
</gene>
<evidence type="ECO:0000313" key="8">
    <source>
        <dbReference type="Proteomes" id="UP000196368"/>
    </source>
</evidence>
<feature type="transmembrane region" description="Helical" evidence="6">
    <location>
        <begin position="280"/>
        <end position="299"/>
    </location>
</feature>
<evidence type="ECO:0000256" key="6">
    <source>
        <dbReference type="SAM" id="Phobius"/>
    </source>
</evidence>
<organism evidence="7 8">
    <name type="scientific">Candidatus Avelusimicrobium gallicola</name>
    <dbReference type="NCBI Taxonomy" id="2562704"/>
    <lineage>
        <taxon>Bacteria</taxon>
        <taxon>Pseudomonadati</taxon>
        <taxon>Elusimicrobiota</taxon>
        <taxon>Elusimicrobia</taxon>
        <taxon>Elusimicrobiales</taxon>
        <taxon>Elusimicrobiaceae</taxon>
        <taxon>Candidatus Avelusimicrobium</taxon>
    </lineage>
</organism>
<dbReference type="OrthoDB" id="9783403at2"/>
<keyword evidence="5 6" id="KW-0472">Membrane</keyword>